<dbReference type="Pfam" id="PF02753">
    <property type="entry name" value="PapD_C"/>
    <property type="match status" value="1"/>
</dbReference>
<dbReference type="InterPro" id="IPR050643">
    <property type="entry name" value="Periplasmic_pilus_chap"/>
</dbReference>
<dbReference type="InterPro" id="IPR008962">
    <property type="entry name" value="PapD-like_sf"/>
</dbReference>
<protein>
    <submittedName>
        <fullName evidence="9">Molecular chaperone</fullName>
    </submittedName>
</protein>
<dbReference type="PANTHER" id="PTHR30251">
    <property type="entry name" value="PILUS ASSEMBLY CHAPERONE"/>
    <property type="match status" value="1"/>
</dbReference>
<dbReference type="InterPro" id="IPR001829">
    <property type="entry name" value="Pili_assmbl_chaperone_bac"/>
</dbReference>
<gene>
    <name evidence="9" type="ORF">ACHMWK_23345</name>
</gene>
<dbReference type="RefSeq" id="WP_261738465.1">
    <property type="nucleotide sequence ID" value="NZ_JBINXA010000002.1"/>
</dbReference>
<evidence type="ECO:0000259" key="7">
    <source>
        <dbReference type="Pfam" id="PF00345"/>
    </source>
</evidence>
<keyword evidence="6" id="KW-0812">Transmembrane</keyword>
<keyword evidence="6" id="KW-1133">Transmembrane helix</keyword>
<organism evidence="9 10">
    <name type="scientific">Pseudomonas kulmbachensis</name>
    <dbReference type="NCBI Taxonomy" id="3043408"/>
    <lineage>
        <taxon>Bacteria</taxon>
        <taxon>Pseudomonadati</taxon>
        <taxon>Pseudomonadota</taxon>
        <taxon>Gammaproteobacteria</taxon>
        <taxon>Pseudomonadales</taxon>
        <taxon>Pseudomonadaceae</taxon>
        <taxon>Pseudomonas</taxon>
    </lineage>
</organism>
<evidence type="ECO:0000256" key="4">
    <source>
        <dbReference type="ARBA" id="ARBA00022764"/>
    </source>
</evidence>
<dbReference type="InterPro" id="IPR036316">
    <property type="entry name" value="Pili_assmbl_chap_C_dom_sf"/>
</dbReference>
<dbReference type="Pfam" id="PF00345">
    <property type="entry name" value="PapD_N"/>
    <property type="match status" value="1"/>
</dbReference>
<sequence length="249" mass="27495">MNTLRTFFVGYFYSTWLLVVLVVGVCYMPYGVAGVMLNGTRIVLNANDRNASTIVTNLTQSDYAVQVWVNDEKDDNVSHSPFIALPALFKIRSGEEQVVRIIKTPGQLPSDRESVFYFNAQEIPVLTSGERNTLKVAIRTRVKVFYRPQHLSGTASEAPGQLLWKLVDTASGSVLRVSNPTPYHVTFIGIRVLEGTAPTELKDVDMVAPNSSLDFPLGHSVKAQKVAVEFSFINDYGGYSDILKSSAAR</sequence>
<keyword evidence="10" id="KW-1185">Reference proteome</keyword>
<dbReference type="InterPro" id="IPR013783">
    <property type="entry name" value="Ig-like_fold"/>
</dbReference>
<comment type="caution">
    <text evidence="9">The sequence shown here is derived from an EMBL/GenBank/DDBJ whole genome shotgun (WGS) entry which is preliminary data.</text>
</comment>
<evidence type="ECO:0000256" key="2">
    <source>
        <dbReference type="ARBA" id="ARBA00007399"/>
    </source>
</evidence>
<dbReference type="PANTHER" id="PTHR30251:SF2">
    <property type="entry name" value="FIMBRIAL CHAPERONE YADV-RELATED"/>
    <property type="match status" value="1"/>
</dbReference>
<dbReference type="Gene3D" id="2.60.40.10">
    <property type="entry name" value="Immunoglobulins"/>
    <property type="match status" value="2"/>
</dbReference>
<dbReference type="InterPro" id="IPR016148">
    <property type="entry name" value="Pili_assmbl_chaperone_C"/>
</dbReference>
<evidence type="ECO:0000313" key="10">
    <source>
        <dbReference type="Proteomes" id="UP001609821"/>
    </source>
</evidence>
<accession>A0ABW7M587</accession>
<keyword evidence="4" id="KW-0574">Periplasm</keyword>
<dbReference type="InterPro" id="IPR016147">
    <property type="entry name" value="Pili_assmbl_chaperone_N"/>
</dbReference>
<evidence type="ECO:0000313" key="9">
    <source>
        <dbReference type="EMBL" id="MFH6568896.1"/>
    </source>
</evidence>
<name>A0ABW7M587_9PSED</name>
<keyword evidence="5" id="KW-0143">Chaperone</keyword>
<reference evidence="9 10" key="1">
    <citation type="submission" date="2024-10" db="EMBL/GenBank/DDBJ databases">
        <title>Aeromonas and Pseudomonas from the Cagarras Archipelago, Rio de Janeiro, Brazil.</title>
        <authorList>
            <person name="Canellas A.L.B."/>
            <person name="Laport M.S."/>
        </authorList>
    </citation>
    <scope>NUCLEOTIDE SEQUENCE [LARGE SCALE GENOMIC DNA]</scope>
    <source>
        <strain evidence="9 10">CPF-4</strain>
    </source>
</reference>
<dbReference type="SUPFAM" id="SSF49354">
    <property type="entry name" value="PapD-like"/>
    <property type="match status" value="1"/>
</dbReference>
<dbReference type="EMBL" id="JBINXB010000057">
    <property type="protein sequence ID" value="MFH6568896.1"/>
    <property type="molecule type" value="Genomic_DNA"/>
</dbReference>
<dbReference type="PRINTS" id="PR00969">
    <property type="entry name" value="CHAPERONPILI"/>
</dbReference>
<evidence type="ECO:0000256" key="6">
    <source>
        <dbReference type="SAM" id="Phobius"/>
    </source>
</evidence>
<evidence type="ECO:0000256" key="5">
    <source>
        <dbReference type="ARBA" id="ARBA00023186"/>
    </source>
</evidence>
<comment type="subcellular location">
    <subcellularLocation>
        <location evidence="1">Periplasm</location>
    </subcellularLocation>
</comment>
<evidence type="ECO:0000259" key="8">
    <source>
        <dbReference type="Pfam" id="PF02753"/>
    </source>
</evidence>
<feature type="domain" description="Pili assembly chaperone C-terminal" evidence="8">
    <location>
        <begin position="177"/>
        <end position="240"/>
    </location>
</feature>
<comment type="similarity">
    <text evidence="2">Belongs to the periplasmic pilus chaperone family.</text>
</comment>
<evidence type="ECO:0000256" key="3">
    <source>
        <dbReference type="ARBA" id="ARBA00022729"/>
    </source>
</evidence>
<keyword evidence="6" id="KW-0472">Membrane</keyword>
<dbReference type="Proteomes" id="UP001609821">
    <property type="component" value="Unassembled WGS sequence"/>
</dbReference>
<feature type="domain" description="Pili assembly chaperone N-terminal" evidence="7">
    <location>
        <begin position="34"/>
        <end position="151"/>
    </location>
</feature>
<feature type="transmembrane region" description="Helical" evidence="6">
    <location>
        <begin position="7"/>
        <end position="30"/>
    </location>
</feature>
<proteinExistence type="inferred from homology"/>
<keyword evidence="3" id="KW-0732">Signal</keyword>
<dbReference type="SUPFAM" id="SSF49584">
    <property type="entry name" value="Periplasmic chaperone C-domain"/>
    <property type="match status" value="1"/>
</dbReference>
<evidence type="ECO:0000256" key="1">
    <source>
        <dbReference type="ARBA" id="ARBA00004418"/>
    </source>
</evidence>